<evidence type="ECO:0000256" key="1">
    <source>
        <dbReference type="SAM" id="MobiDB-lite"/>
    </source>
</evidence>
<gene>
    <name evidence="3" type="primary">I1RL06</name>
</gene>
<sequence length="704" mass="78205">MPAVAKVSPSAFLAKIPGLEPFEKEHTILNQPTSLDGIKSGRQLAAIFKRSMESALDLIPERSPQIVDFGAYRPARDSSGGTGTVVHVELGVAFESSLEQNLPGATSLPHVQHRFAVSVEISFTLPLCDSDRDPGALPCLQRDVLLGQHRLFLYRILVQRAKARLVYLDHAGIRISDEFDWTVANSFLHIFVWKLAHMTPEELGFDPAAKLAKAAEVEALRCAMDSELLQPHVREAARAAFQGEYPVGGPGRAVVVGEERFFLVGRPYFHAERFVGRFTRGYVAFDLQERRFCFLKDYWRPSVSKGHRARPEHLFYERLHVAQTPFIATLICGGDVGGPCVQSTIVQDDSPTSRAVPRAHYQIVVEEVEMPLKMFRGFKALANVFAQAITVHGHAVKYASVLHGDISVGNILIKSGGTALLIDWDHARLVSELETDPVQPGHAGTWQFQSALVLRWPRKLYRVSDDIESFVHTFVYMVLRHRVTSVDDLHAFVAYHFDDCDYVHADLDGGVRVVKSGGSSKLLHLQIPRSMFTAVGSPKLQALLNEIARGCAESYAAADTKAMDRLYGIVRHIPEDRRRKTKPATLPKPVLLDMSWYSSWRESTPPPDHLSPVPPTTSQRAASPTRSDPSEMTGFLAGSDALVYSLLAYIVSTNNQADQKADARSKADDEFKRRAPERHSYMNLESRCFLLHGHTSEPSTSGSS</sequence>
<evidence type="ECO:0000313" key="3">
    <source>
        <dbReference type="EMBL" id="VWO97426.1"/>
    </source>
</evidence>
<accession>A0A5K1JY55</accession>
<dbReference type="AlphaFoldDB" id="A0A5K1JY55"/>
<protein>
    <submittedName>
        <fullName evidence="3">ZEB2-regulated ABC transporter 1</fullName>
    </submittedName>
</protein>
<dbReference type="Gene3D" id="1.10.510.10">
    <property type="entry name" value="Transferase(Phosphotransferase) domain 1"/>
    <property type="match status" value="1"/>
</dbReference>
<reference evidence="3" key="1">
    <citation type="submission" date="2019-10" db="EMBL/GenBank/DDBJ databases">
        <authorList>
            <person name="Nor Muhammad N."/>
        </authorList>
    </citation>
    <scope>NUCLEOTIDE SEQUENCE</scope>
</reference>
<dbReference type="Pfam" id="PF17667">
    <property type="entry name" value="Pkinase_fungal"/>
    <property type="match status" value="2"/>
</dbReference>
<evidence type="ECO:0000259" key="2">
    <source>
        <dbReference type="Pfam" id="PF17667"/>
    </source>
</evidence>
<name>A0A5K1JY55_9APHY</name>
<proteinExistence type="predicted"/>
<dbReference type="SUPFAM" id="SSF56112">
    <property type="entry name" value="Protein kinase-like (PK-like)"/>
    <property type="match status" value="1"/>
</dbReference>
<feature type="domain" description="Fungal-type protein kinase" evidence="2">
    <location>
        <begin position="148"/>
        <end position="302"/>
    </location>
</feature>
<feature type="compositionally biased region" description="Pro residues" evidence="1">
    <location>
        <begin position="604"/>
        <end position="615"/>
    </location>
</feature>
<feature type="region of interest" description="Disordered" evidence="1">
    <location>
        <begin position="603"/>
        <end position="633"/>
    </location>
</feature>
<feature type="compositionally biased region" description="Polar residues" evidence="1">
    <location>
        <begin position="616"/>
        <end position="627"/>
    </location>
</feature>
<dbReference type="InterPro" id="IPR040976">
    <property type="entry name" value="Pkinase_fungal"/>
</dbReference>
<feature type="domain" description="Fungal-type protein kinase" evidence="2">
    <location>
        <begin position="355"/>
        <end position="477"/>
    </location>
</feature>
<dbReference type="InterPro" id="IPR011009">
    <property type="entry name" value="Kinase-like_dom_sf"/>
</dbReference>
<dbReference type="EMBL" id="LR726307">
    <property type="protein sequence ID" value="VWO97426.1"/>
    <property type="molecule type" value="Genomic_DNA"/>
</dbReference>
<organism evidence="3">
    <name type="scientific">Ganoderma boninense</name>
    <dbReference type="NCBI Taxonomy" id="34458"/>
    <lineage>
        <taxon>Eukaryota</taxon>
        <taxon>Fungi</taxon>
        <taxon>Dikarya</taxon>
        <taxon>Basidiomycota</taxon>
        <taxon>Agaricomycotina</taxon>
        <taxon>Agaricomycetes</taxon>
        <taxon>Polyporales</taxon>
        <taxon>Polyporaceae</taxon>
        <taxon>Ganoderma</taxon>
    </lineage>
</organism>